<proteinExistence type="predicted"/>
<sequence length="94" mass="10864">MAANPIEEMFREIVREEVGKAIAEIKEMLAGTSREKEKLIGAEEISEFLGISKRRAYELMELKSFPLVRIGTRKKVHPKDFERWLAEQKEVSVS</sequence>
<evidence type="ECO:0000259" key="1">
    <source>
        <dbReference type="Pfam" id="PF12728"/>
    </source>
</evidence>
<organism evidence="2 3">
    <name type="scientific">Aneurinibacillus thermoaerophilus</name>
    <dbReference type="NCBI Taxonomy" id="143495"/>
    <lineage>
        <taxon>Bacteria</taxon>
        <taxon>Bacillati</taxon>
        <taxon>Bacillota</taxon>
        <taxon>Bacilli</taxon>
        <taxon>Bacillales</taxon>
        <taxon>Paenibacillaceae</taxon>
        <taxon>Aneurinibacillus group</taxon>
        <taxon>Aneurinibacillus</taxon>
    </lineage>
</organism>
<dbReference type="EMBL" id="FNDE01000075">
    <property type="protein sequence ID" value="SDH83648.1"/>
    <property type="molecule type" value="Genomic_DNA"/>
</dbReference>
<reference evidence="2 3" key="1">
    <citation type="submission" date="2016-10" db="EMBL/GenBank/DDBJ databases">
        <authorList>
            <person name="de Groot N.N."/>
        </authorList>
    </citation>
    <scope>NUCLEOTIDE SEQUENCE [LARGE SCALE GENOMIC DNA]</scope>
    <source>
        <strain evidence="2 3">L 420-91</strain>
    </source>
</reference>
<dbReference type="Proteomes" id="UP000198956">
    <property type="component" value="Unassembled WGS sequence"/>
</dbReference>
<gene>
    <name evidence="2" type="ORF">SAMN04489735_10754</name>
</gene>
<dbReference type="Pfam" id="PF12728">
    <property type="entry name" value="HTH_17"/>
    <property type="match status" value="1"/>
</dbReference>
<dbReference type="RefSeq" id="WP_254778371.1">
    <property type="nucleotide sequence ID" value="NZ_FNDE01000075.1"/>
</dbReference>
<name>A0A1G8FND7_ANETH</name>
<dbReference type="AlphaFoldDB" id="A0A1G8FND7"/>
<protein>
    <submittedName>
        <fullName evidence="2">DNA binding domain-containing protein, excisionase family</fullName>
    </submittedName>
</protein>
<evidence type="ECO:0000313" key="3">
    <source>
        <dbReference type="Proteomes" id="UP000198956"/>
    </source>
</evidence>
<accession>A0A1G8FND7</accession>
<evidence type="ECO:0000313" key="2">
    <source>
        <dbReference type="EMBL" id="SDH83648.1"/>
    </source>
</evidence>
<feature type="domain" description="Helix-turn-helix" evidence="1">
    <location>
        <begin position="42"/>
        <end position="88"/>
    </location>
</feature>
<dbReference type="InterPro" id="IPR041657">
    <property type="entry name" value="HTH_17"/>
</dbReference>